<comment type="caution">
    <text evidence="2">The sequence shown here is derived from an EMBL/GenBank/DDBJ whole genome shotgun (WGS) entry which is preliminary data.</text>
</comment>
<accession>A0AAV6GEP9</accession>
<keyword evidence="3" id="KW-1185">Reference proteome</keyword>
<feature type="compositionally biased region" description="Basic residues" evidence="1">
    <location>
        <begin position="137"/>
        <end position="148"/>
    </location>
</feature>
<organism evidence="2 3">
    <name type="scientific">Alosa alosa</name>
    <name type="common">allis shad</name>
    <dbReference type="NCBI Taxonomy" id="278164"/>
    <lineage>
        <taxon>Eukaryota</taxon>
        <taxon>Metazoa</taxon>
        <taxon>Chordata</taxon>
        <taxon>Craniata</taxon>
        <taxon>Vertebrata</taxon>
        <taxon>Euteleostomi</taxon>
        <taxon>Actinopterygii</taxon>
        <taxon>Neopterygii</taxon>
        <taxon>Teleostei</taxon>
        <taxon>Clupei</taxon>
        <taxon>Clupeiformes</taxon>
        <taxon>Clupeoidei</taxon>
        <taxon>Clupeidae</taxon>
        <taxon>Alosa</taxon>
    </lineage>
</organism>
<dbReference type="EMBL" id="JADWDJ010000013">
    <property type="protein sequence ID" value="KAG5271241.1"/>
    <property type="molecule type" value="Genomic_DNA"/>
</dbReference>
<evidence type="ECO:0000313" key="3">
    <source>
        <dbReference type="Proteomes" id="UP000823561"/>
    </source>
</evidence>
<protein>
    <submittedName>
        <fullName evidence="2">Uncharacterized protein</fullName>
    </submittedName>
</protein>
<evidence type="ECO:0000313" key="2">
    <source>
        <dbReference type="EMBL" id="KAG5271241.1"/>
    </source>
</evidence>
<name>A0AAV6GEP9_9TELE</name>
<reference evidence="2" key="1">
    <citation type="submission" date="2020-10" db="EMBL/GenBank/DDBJ databases">
        <title>Chromosome-scale genome assembly of the Allis shad, Alosa alosa.</title>
        <authorList>
            <person name="Margot Z."/>
            <person name="Christophe K."/>
            <person name="Cabau C."/>
            <person name="Louis A."/>
            <person name="Berthelot C."/>
            <person name="Parey E."/>
            <person name="Roest Crollius H."/>
            <person name="Montfort J."/>
            <person name="Robinson-Rechavi M."/>
            <person name="Bucao C."/>
            <person name="Bouchez O."/>
            <person name="Gislard M."/>
            <person name="Lluch J."/>
            <person name="Milhes M."/>
            <person name="Lampietro C."/>
            <person name="Lopez Roques C."/>
            <person name="Donnadieu C."/>
            <person name="Braasch I."/>
            <person name="Desvignes T."/>
            <person name="Postlethwait J."/>
            <person name="Bobe J."/>
            <person name="Guiguen Y."/>
        </authorList>
    </citation>
    <scope>NUCLEOTIDE SEQUENCE</scope>
    <source>
        <strain evidence="2">M-15738</strain>
        <tissue evidence="2">Blood</tissue>
    </source>
</reference>
<sequence>MCRPQLQRIQMTCLIVTVIRGSSENVLPQKGSLKPKTLRTPDIRLYSGPLVHEAAARLMRGATPESFLNGGPIPLQLFRDLERAVLDSLDDDIRDRLQKEPQQHYPTRRAQTRGNLVEFARQFYHEDEDDKDYGERRGRRSLRMRKPVSKSLPDTRRAGLSELAALVLN</sequence>
<evidence type="ECO:0000256" key="1">
    <source>
        <dbReference type="SAM" id="MobiDB-lite"/>
    </source>
</evidence>
<gene>
    <name evidence="2" type="ORF">AALO_G00177480</name>
</gene>
<dbReference type="AlphaFoldDB" id="A0AAV6GEP9"/>
<dbReference type="Proteomes" id="UP000823561">
    <property type="component" value="Chromosome 13"/>
</dbReference>
<proteinExistence type="predicted"/>
<feature type="region of interest" description="Disordered" evidence="1">
    <location>
        <begin position="129"/>
        <end position="155"/>
    </location>
</feature>